<feature type="signal peptide" evidence="8">
    <location>
        <begin position="1"/>
        <end position="19"/>
    </location>
</feature>
<keyword evidence="5" id="KW-0804">Transcription</keyword>
<evidence type="ECO:0000256" key="3">
    <source>
        <dbReference type="ARBA" id="ARBA00022490"/>
    </source>
</evidence>
<comment type="similarity">
    <text evidence="7">Belongs to the velvet family. VeA subfamily.</text>
</comment>
<evidence type="ECO:0000256" key="1">
    <source>
        <dbReference type="ARBA" id="ARBA00004123"/>
    </source>
</evidence>
<evidence type="ECO:0000256" key="8">
    <source>
        <dbReference type="SAM" id="SignalP"/>
    </source>
</evidence>
<reference evidence="10" key="1">
    <citation type="journal article" date="2020" name="Stud. Mycol.">
        <title>101 Dothideomycetes genomes: a test case for predicting lifestyles and emergence of pathogens.</title>
        <authorList>
            <person name="Haridas S."/>
            <person name="Albert R."/>
            <person name="Binder M."/>
            <person name="Bloem J."/>
            <person name="Labutti K."/>
            <person name="Salamov A."/>
            <person name="Andreopoulos B."/>
            <person name="Baker S."/>
            <person name="Barry K."/>
            <person name="Bills G."/>
            <person name="Bluhm B."/>
            <person name="Cannon C."/>
            <person name="Castanera R."/>
            <person name="Culley D."/>
            <person name="Daum C."/>
            <person name="Ezra D."/>
            <person name="Gonzalez J."/>
            <person name="Henrissat B."/>
            <person name="Kuo A."/>
            <person name="Liang C."/>
            <person name="Lipzen A."/>
            <person name="Lutzoni F."/>
            <person name="Magnuson J."/>
            <person name="Mondo S."/>
            <person name="Nolan M."/>
            <person name="Ohm R."/>
            <person name="Pangilinan J."/>
            <person name="Park H.-J."/>
            <person name="Ramirez L."/>
            <person name="Alfaro M."/>
            <person name="Sun H."/>
            <person name="Tritt A."/>
            <person name="Yoshinaga Y."/>
            <person name="Zwiers L.-H."/>
            <person name="Turgeon B."/>
            <person name="Goodwin S."/>
            <person name="Spatafora J."/>
            <person name="Crous P."/>
            <person name="Grigoriev I."/>
        </authorList>
    </citation>
    <scope>NUCLEOTIDE SEQUENCE</scope>
    <source>
        <strain evidence="10">CBS 480.64</strain>
    </source>
</reference>
<evidence type="ECO:0000313" key="11">
    <source>
        <dbReference type="Proteomes" id="UP000799421"/>
    </source>
</evidence>
<dbReference type="PROSITE" id="PS51821">
    <property type="entry name" value="VELVET"/>
    <property type="match status" value="1"/>
</dbReference>
<organism evidence="10 11">
    <name type="scientific">Piedraia hortae CBS 480.64</name>
    <dbReference type="NCBI Taxonomy" id="1314780"/>
    <lineage>
        <taxon>Eukaryota</taxon>
        <taxon>Fungi</taxon>
        <taxon>Dikarya</taxon>
        <taxon>Ascomycota</taxon>
        <taxon>Pezizomycotina</taxon>
        <taxon>Dothideomycetes</taxon>
        <taxon>Dothideomycetidae</taxon>
        <taxon>Capnodiales</taxon>
        <taxon>Piedraiaceae</taxon>
        <taxon>Piedraia</taxon>
    </lineage>
</organism>
<dbReference type="PANTHER" id="PTHR33572">
    <property type="entry name" value="SPORE DEVELOPMENT REGULATOR VOSA"/>
    <property type="match status" value="1"/>
</dbReference>
<dbReference type="GO" id="GO:0005737">
    <property type="term" value="C:cytoplasm"/>
    <property type="evidence" value="ECO:0007669"/>
    <property type="project" value="UniProtKB-SubCell"/>
</dbReference>
<evidence type="ECO:0000313" key="10">
    <source>
        <dbReference type="EMBL" id="KAF2857073.1"/>
    </source>
</evidence>
<keyword evidence="6" id="KW-0539">Nucleus</keyword>
<feature type="chain" id="PRO_5025637741" description="Velvet domain-containing protein" evidence="8">
    <location>
        <begin position="20"/>
        <end position="154"/>
    </location>
</feature>
<evidence type="ECO:0000259" key="9">
    <source>
        <dbReference type="PROSITE" id="PS51821"/>
    </source>
</evidence>
<dbReference type="PANTHER" id="PTHR33572:SF14">
    <property type="entry name" value="DEVELOPMENTAL AND SECONDARY METABOLISM REGULATOR VEA"/>
    <property type="match status" value="1"/>
</dbReference>
<proteinExistence type="inferred from homology"/>
<name>A0A6A7BNY0_9PEZI</name>
<keyword evidence="3" id="KW-0963">Cytoplasm</keyword>
<evidence type="ECO:0000256" key="6">
    <source>
        <dbReference type="ARBA" id="ARBA00023242"/>
    </source>
</evidence>
<dbReference type="GO" id="GO:0005634">
    <property type="term" value="C:nucleus"/>
    <property type="evidence" value="ECO:0007669"/>
    <property type="project" value="UniProtKB-SubCell"/>
</dbReference>
<dbReference type="InterPro" id="IPR021740">
    <property type="entry name" value="Velvet"/>
</dbReference>
<dbReference type="InterPro" id="IPR037525">
    <property type="entry name" value="Velvet_dom"/>
</dbReference>
<evidence type="ECO:0000256" key="5">
    <source>
        <dbReference type="ARBA" id="ARBA00023163"/>
    </source>
</evidence>
<comment type="subcellular location">
    <subcellularLocation>
        <location evidence="2">Cytoplasm</location>
    </subcellularLocation>
    <subcellularLocation>
        <location evidence="1">Nucleus</location>
    </subcellularLocation>
</comment>
<gene>
    <name evidence="10" type="ORF">K470DRAFT_224031</name>
</gene>
<feature type="non-terminal residue" evidence="10">
    <location>
        <position position="154"/>
    </location>
</feature>
<keyword evidence="4" id="KW-0805">Transcription regulation</keyword>
<dbReference type="Gene3D" id="2.60.40.3960">
    <property type="entry name" value="Velvet domain"/>
    <property type="match status" value="1"/>
</dbReference>
<dbReference type="Proteomes" id="UP000799421">
    <property type="component" value="Unassembled WGS sequence"/>
</dbReference>
<feature type="domain" description="Velvet" evidence="9">
    <location>
        <begin position="1"/>
        <end position="148"/>
    </location>
</feature>
<keyword evidence="8" id="KW-0732">Signal</keyword>
<keyword evidence="11" id="KW-1185">Reference proteome</keyword>
<dbReference type="AlphaFoldDB" id="A0A6A7BNY0"/>
<dbReference type="EMBL" id="MU006072">
    <property type="protein sequence ID" value="KAF2857073.1"/>
    <property type="molecule type" value="Genomic_DNA"/>
</dbReference>
<dbReference type="InterPro" id="IPR038491">
    <property type="entry name" value="Velvet_dom_sf"/>
</dbReference>
<dbReference type="OrthoDB" id="5384689at2759"/>
<dbReference type="Pfam" id="PF11754">
    <property type="entry name" value="Velvet"/>
    <property type="match status" value="1"/>
</dbReference>
<sequence length="154" mass="17363">MRVIYRIFTTASYFLFATLESVPPPDDAGPTRQTHESHPQRLTVLTGTPVAGIIHLDRPSPAGYFVFPDLSVRHEGYYRLKFSLFEGLKDMNSDTGPETQGETAHVTNRLEVHSTVFLVFSAKRFPGLTESTALSRLIAEQGCRVRIRRDARVR</sequence>
<protein>
    <recommendedName>
        <fullName evidence="9">Velvet domain-containing protein</fullName>
    </recommendedName>
</protein>
<evidence type="ECO:0000256" key="2">
    <source>
        <dbReference type="ARBA" id="ARBA00004496"/>
    </source>
</evidence>
<evidence type="ECO:0000256" key="4">
    <source>
        <dbReference type="ARBA" id="ARBA00023015"/>
    </source>
</evidence>
<evidence type="ECO:0000256" key="7">
    <source>
        <dbReference type="ARBA" id="ARBA00038005"/>
    </source>
</evidence>
<accession>A0A6A7BNY0</accession>